<proteinExistence type="predicted"/>
<dbReference type="KEGG" id="wna:KA717_37935"/>
<dbReference type="AlphaFoldDB" id="A0A977KWD2"/>
<evidence type="ECO:0000313" key="1">
    <source>
        <dbReference type="EMBL" id="UXE61117.1"/>
    </source>
</evidence>
<name>A0A977KWD2_9CYAN</name>
<dbReference type="EMBL" id="CP073041">
    <property type="protein sequence ID" value="UXE61117.1"/>
    <property type="molecule type" value="Genomic_DNA"/>
</dbReference>
<sequence length="83" mass="9781">MFIQTKGKIRDGQLILEQTEPALPRDVDVSVFIIFQTPHECQENDEIRTAMQQSFKEAGIENREQILELIREVKQELIQERQL</sequence>
<organism evidence="1">
    <name type="scientific">Woronichinia naegeliana WA131</name>
    <dbReference type="NCBI Taxonomy" id="2824559"/>
    <lineage>
        <taxon>Bacteria</taxon>
        <taxon>Bacillati</taxon>
        <taxon>Cyanobacteriota</taxon>
        <taxon>Cyanophyceae</taxon>
        <taxon>Synechococcales</taxon>
        <taxon>Coelosphaeriaceae</taxon>
        <taxon>Woronichinia</taxon>
    </lineage>
</organism>
<protein>
    <submittedName>
        <fullName evidence="1">Uncharacterized protein</fullName>
    </submittedName>
</protein>
<dbReference type="Proteomes" id="UP001065613">
    <property type="component" value="Chromosome"/>
</dbReference>
<gene>
    <name evidence="1" type="ORF">KA717_37935</name>
</gene>
<reference evidence="1" key="1">
    <citation type="submission" date="2021-04" db="EMBL/GenBank/DDBJ databases">
        <title>Genome sequence of Woronichinia naegeliana from Washington state freshwater lake bloom.</title>
        <authorList>
            <person name="Dreher T.W."/>
        </authorList>
    </citation>
    <scope>NUCLEOTIDE SEQUENCE</scope>
    <source>
        <strain evidence="1">WA131</strain>
    </source>
</reference>
<accession>A0A977KWD2</accession>